<reference evidence="1" key="1">
    <citation type="submission" date="2021-03" db="EMBL/GenBank/DDBJ databases">
        <authorList>
            <person name="Bekaert M."/>
        </authorList>
    </citation>
    <scope>NUCLEOTIDE SEQUENCE</scope>
</reference>
<dbReference type="Proteomes" id="UP000683360">
    <property type="component" value="Unassembled WGS sequence"/>
</dbReference>
<keyword evidence="2" id="KW-1185">Reference proteome</keyword>
<organism evidence="1 2">
    <name type="scientific">Mytilus edulis</name>
    <name type="common">Blue mussel</name>
    <dbReference type="NCBI Taxonomy" id="6550"/>
    <lineage>
        <taxon>Eukaryota</taxon>
        <taxon>Metazoa</taxon>
        <taxon>Spiralia</taxon>
        <taxon>Lophotrochozoa</taxon>
        <taxon>Mollusca</taxon>
        <taxon>Bivalvia</taxon>
        <taxon>Autobranchia</taxon>
        <taxon>Pteriomorphia</taxon>
        <taxon>Mytilida</taxon>
        <taxon>Mytiloidea</taxon>
        <taxon>Mytilidae</taxon>
        <taxon>Mytilinae</taxon>
        <taxon>Mytilus</taxon>
    </lineage>
</organism>
<dbReference type="EMBL" id="CAJPWZ010001269">
    <property type="protein sequence ID" value="CAG2211668.1"/>
    <property type="molecule type" value="Genomic_DNA"/>
</dbReference>
<dbReference type="PANTHER" id="PTHR16897:SF2">
    <property type="entry name" value="OS03G0226600 PROTEIN"/>
    <property type="match status" value="1"/>
</dbReference>
<proteinExistence type="predicted"/>
<evidence type="ECO:0000313" key="2">
    <source>
        <dbReference type="Proteomes" id="UP000683360"/>
    </source>
</evidence>
<evidence type="ECO:0000313" key="1">
    <source>
        <dbReference type="EMBL" id="CAG2211668.1"/>
    </source>
</evidence>
<comment type="caution">
    <text evidence="1">The sequence shown here is derived from an EMBL/GenBank/DDBJ whole genome shotgun (WGS) entry which is preliminary data.</text>
</comment>
<dbReference type="PANTHER" id="PTHR16897">
    <property type="entry name" value="OS10G0105400 PROTEIN"/>
    <property type="match status" value="1"/>
</dbReference>
<gene>
    <name evidence="1" type="ORF">MEDL_25696</name>
</gene>
<name>A0A8S3RU80_MYTED</name>
<accession>A0A8S3RU80</accession>
<sequence length="2975" mass="333405">MRTTASKEHIDTTLLATNVKKLVPGGSTVRDVSQAIALTSTIIPVLVQTDLKVGTNTVVEVITIAIKINNALVRLVDLDETTVVSPDDINFPRSVPKKWTNNAFLDKLTFSVGATYKVTAIIPSFGNCNVVNIRWNIWSDDLSGIDYYEIEVFEMHSVGNGTIDNEIEEIHEVFVKKTQIINLSSTITVAASGMYAVHLSAFDRAGNYKTARSFFLYDTNVLIDLDKGQIKVIKAVQYLGKGWITYSKPFIQIEWKNKFVKTDHFKNSWLAKIHPYFDIEASYDDNSGKRNVTMVPNVKAMSKVVFHRQNTVDNIIANKKTETIYIYGFVSYSLISSSPLTYVPSVYSETATQNVEWEDGDQLVVNVRAFDFFDNYRDENVTAYRDSTQPIISNLWLTKGDRVNIAVHSVEEFKEMIGPSCYCTKYTGCYHKHFYVKPHIAVEDGNGIVHNRSNGVHDSDYYIDVNVTNMATLTTLKTIKITIDITPPVVGHVHDGIYGSPEVDYQQDLRLDVHWGGFSIMKVTDNTDDTFARYDAPKPGTYYVTVVAYNRAYDMSKPVCSDGVTITTLVPSVKNVIVTHARTKPRLVRDGSGNEWYIDKTLQRHILENNTDSCKFSDPLTEAIEVFPVSQTPVNAHIVCEKTRSYSTLVTRVIPSIHMLNITWAPVVDAVLIDDYEVGLSSVHGSSAPDIMRFQSSRRHTHILINHFGVPEGKLFYIIIKSISKSNVMGSQSVGPLIQDTTSPQFVGTDIGLSVSGNYLVANWSAASFEDSDNPFALDYEYAIGHTPYSTDIQQYSIVGETGPCVHSSKYMCTATNILDLDWKLHGHHVYYVTVKATNLAGQYVTKSSVPYIHDILLPTRGLVIDVPGNSSAFTPVKDIEDIDFTTITDHLAVRWTKFYHPHLNITYSACVGTALGICDVAGKRKITGNIDVYLFSGLSLSPFKFLLKRQLDQCLYPSDGVTVVDPAWSLPDLKIMDGENCTDYLPLNASHHNEDTRPKCAVDKAFQVSTTTLSTYFQIPFDYIPFITHACWSIDKQYWLGEFWNTFNEIDYQYFSIQQYNNLTVRDLTLEPGRTYRLSVKFCADEVCFPALNTSGVTIIPNKPVAGPISIEYTNHTNNTDKMEVVFANMYDPDILDEEEARKVVSHYEYNLQDRSNGIYHSWLKADNITAANSSFSHFTIHLLGQMDFSKCRIIALRGYNRAGVWQTAFAEIKQCKVHAENQIIVPNIVVDGIGEQQLNGDGSIRDGYGKEIYLEENDRWNTEDVDYSPYKNILSAVWHSLRHKDFTWAVIEIKTLDAVTYYKDFNSMHLSDPCSHPDVVTCGHTENAFINVLFNDDNPLAHGKRYTMCIHAPSKPIHHEKWTELLGEINVCSDGITVDLTSPITGKVWIGPVTEIQYKFQTTTSDIFVNWESFMDVEEYGTASHSTGIRQYQVAIGSVEGGSDIVEFTHVGIVNHVTFHNLNLQNGHDYFASVKGIDFSGRSSTAHSVSIRVDTTPPHQTSKPILIDGRHIRNFSEINACWKDVFYDLESGIRHYILEVGSKPNFGDIVQPIETSEDCGFSIQYLDINAHQGHPYFITVKAVNKANLVTTASSWGYIYDKTPPEVGQVFDGFLNDIKLTKKDIDFQTNSAKLGAHWQKFYDPHTTLKTYKIAIGTCAGCDDVLQTHDIGLIHELVLKGINFAVGRRYYTTVTACNTADLCSSVTSDGVIIDNSPPNIGKIKDGADYIDINYQPLRSYVAATWYGFNDPQSGLDKYSIRVGTSIGGNDIISQTELPLTDIVVFPNITKPIPTNTRIYVTVRAYNKAGLYSEATSNGFLVDDSPPIFSSKPKLFQQLGSRRENSIIYRSCMKITWEVSDGESYIERQYISVNSHKGGEINSTSTELNGIVRDFTYTRLNLHDGGEYFVTVIACNGAKVCVTETSDGIFVDNSPPITGTFAIETDHAAEFNRHVDGWWMKWSSFKLWLAWIGFSDLHSDIDYYMVSVGSRYMLDDLNSVGLQSDMIHNQFRLIPGGSLELIRRCSSNNTNTLIAIYDLTDLRQGETDDVNFTPSHDALAARWRIVQIQGLLPQWYEWSVGISDSTEPEGIIDSFVENIWHPCGQIDYAIYTLPRGKVLNDFQRYSFFVRAWYDSNTFADFKSDGVTVMSKPLTTTNFVGAGVMEHLPGHWKKDIDYMLRGGLFSISWHEAFIKASTVIERFHVYLSTYPGGHDIHKVEIDIPGSVSTVNISRVPLLPGVWYFSNVVGYSYAGQHVTLSSDGFTVDIDTPLIGVVHDGIGHSEIDFQNSSEVVGASWSGFVDHDSGIQKYYWCVQNEITNTECDVLPFQNVGIQRSISKSINSSIIHSGAKVVSKVYAVDFVGHVSDIATSDGITIDETPPKPVKLIFTENSMIKNPSFEDSDNDFVDISNISAENICGYTIPYHWNSSDEDCICVLGSSKSIAMDGRSFLFLRGSVLQTLYNLQIDNTYSIKFFTAHVPFEDSVLSTKEGYIEFGTERHVFLVYQRQDKHGSDIEVSWHSHTFFFTAKNTNVNISFGSMDDTTGILLDNIQISKAEVFDVETNSYPVLSHAIWLHEWSSIHASWQFIDEESPIVEYLWAIGYKEGSTEIQRYTSVGLNTFANNYNITLAHTSTVHITVVSINGAGLSAVATAEALYIDLTPPDIEFVYDGIGYDIDSQTTDEIIANWRVEDLESGLSYCEWAIGFSEFGNEVQAFVRISAELSSVSQVFDHSVLSSKTVYVTLRCHNKAGLHSKKSSDGVTISDSPPSIQNAQVQVLDQPITEYKSISNFHGNTSTVRLKWMGFQDKSGLDSFLVKFENQDKTVSLSKTVLYDHDGVMYCSMTGFELHDEQYIARVSAINNAFMSSQPVSTNISVSTKNPKVSETNSITMSEKNRTLTISWDTYFTSAFTLYYEVSVGTALNGADIVQWQETTNEFLVMHVPLRVKFFSGMNIYITITAIGLHGQHTTKTVALTV</sequence>
<dbReference type="OrthoDB" id="2134669at2759"/>
<dbReference type="InterPro" id="IPR036116">
    <property type="entry name" value="FN3_sf"/>
</dbReference>
<dbReference type="SUPFAM" id="SSF49265">
    <property type="entry name" value="Fibronectin type III"/>
    <property type="match status" value="1"/>
</dbReference>
<protein>
    <submittedName>
        <fullName evidence="1">Uncharacterized protein</fullName>
    </submittedName>
</protein>